<dbReference type="GO" id="GO:0019684">
    <property type="term" value="P:photosynthesis, light reaction"/>
    <property type="evidence" value="ECO:0007669"/>
    <property type="project" value="UniProtKB-ARBA"/>
</dbReference>
<evidence type="ECO:0000256" key="12">
    <source>
        <dbReference type="ARBA" id="ARBA00022741"/>
    </source>
</evidence>
<dbReference type="Gene3D" id="1.20.58.760">
    <property type="entry name" value="Peptidase M41"/>
    <property type="match status" value="1"/>
</dbReference>
<reference evidence="23" key="1">
    <citation type="submission" date="2020-05" db="EMBL/GenBank/DDBJ databases">
        <title>WGS assembly of Panicum virgatum.</title>
        <authorList>
            <person name="Lovell J.T."/>
            <person name="Jenkins J."/>
            <person name="Shu S."/>
            <person name="Juenger T.E."/>
            <person name="Schmutz J."/>
        </authorList>
    </citation>
    <scope>NUCLEOTIDE SEQUENCE</scope>
    <source>
        <strain evidence="23">AP13</strain>
    </source>
</reference>
<evidence type="ECO:0000256" key="17">
    <source>
        <dbReference type="ARBA" id="ARBA00022989"/>
    </source>
</evidence>
<evidence type="ECO:0000256" key="5">
    <source>
        <dbReference type="ARBA" id="ARBA00010044"/>
    </source>
</evidence>
<dbReference type="InterPro" id="IPR037219">
    <property type="entry name" value="Peptidase_M41-like"/>
</dbReference>
<name>A0A8T0U0D2_PANVG</name>
<dbReference type="GO" id="GO:0009535">
    <property type="term" value="C:chloroplast thylakoid membrane"/>
    <property type="evidence" value="ECO:0007669"/>
    <property type="project" value="TreeGrafter"/>
</dbReference>
<accession>A0A8T0U0D2</accession>
<feature type="region of interest" description="Disordered" evidence="21">
    <location>
        <begin position="1"/>
        <end position="34"/>
    </location>
</feature>
<dbReference type="GO" id="GO:0005524">
    <property type="term" value="F:ATP binding"/>
    <property type="evidence" value="ECO:0007669"/>
    <property type="project" value="UniProtKB-KW"/>
</dbReference>
<keyword evidence="7" id="KW-0150">Chloroplast</keyword>
<evidence type="ECO:0000256" key="9">
    <source>
        <dbReference type="ARBA" id="ARBA00022670"/>
    </source>
</evidence>
<feature type="domain" description="AAA+ ATPase" evidence="22">
    <location>
        <begin position="269"/>
        <end position="408"/>
    </location>
</feature>
<feature type="region of interest" description="Disordered" evidence="21">
    <location>
        <begin position="40"/>
        <end position="59"/>
    </location>
</feature>
<keyword evidence="10" id="KW-0812">Transmembrane</keyword>
<comment type="similarity">
    <text evidence="20">Belongs to the AAA ATPase family.</text>
</comment>
<keyword evidence="14" id="KW-0862">Zinc</keyword>
<comment type="caution">
    <text evidence="23">The sequence shown here is derived from an EMBL/GenBank/DDBJ whole genome shotgun (WGS) entry which is preliminary data.</text>
</comment>
<keyword evidence="18" id="KW-0482">Metalloprotease</keyword>
<dbReference type="GO" id="GO:0003729">
    <property type="term" value="F:mRNA binding"/>
    <property type="evidence" value="ECO:0007669"/>
    <property type="project" value="UniProtKB-ARBA"/>
</dbReference>
<evidence type="ECO:0000256" key="14">
    <source>
        <dbReference type="ARBA" id="ARBA00022833"/>
    </source>
</evidence>
<dbReference type="GO" id="GO:0010304">
    <property type="term" value="P:PSII associated light-harvesting complex II catabolic process"/>
    <property type="evidence" value="ECO:0007669"/>
    <property type="project" value="UniProtKB-ARBA"/>
</dbReference>
<keyword evidence="9" id="KW-0645">Protease</keyword>
<dbReference type="CDD" id="cd19501">
    <property type="entry name" value="RecA-like_FtsH"/>
    <property type="match status" value="1"/>
</dbReference>
<keyword evidence="17" id="KW-1133">Transmembrane helix</keyword>
<comment type="similarity">
    <text evidence="5">In the C-terminal section; belongs to the peptidase M41 family.</text>
</comment>
<organism evidence="23 24">
    <name type="scientific">Panicum virgatum</name>
    <name type="common">Blackwell switchgrass</name>
    <dbReference type="NCBI Taxonomy" id="38727"/>
    <lineage>
        <taxon>Eukaryota</taxon>
        <taxon>Viridiplantae</taxon>
        <taxon>Streptophyta</taxon>
        <taxon>Embryophyta</taxon>
        <taxon>Tracheophyta</taxon>
        <taxon>Spermatophyta</taxon>
        <taxon>Magnoliopsida</taxon>
        <taxon>Liliopsida</taxon>
        <taxon>Poales</taxon>
        <taxon>Poaceae</taxon>
        <taxon>PACMAD clade</taxon>
        <taxon>Panicoideae</taxon>
        <taxon>Panicodae</taxon>
        <taxon>Paniceae</taxon>
        <taxon>Panicinae</taxon>
        <taxon>Panicum</taxon>
        <taxon>Panicum sect. Hiantes</taxon>
    </lineage>
</organism>
<dbReference type="InterPro" id="IPR003960">
    <property type="entry name" value="ATPase_AAA_CS"/>
</dbReference>
<dbReference type="NCBIfam" id="TIGR01241">
    <property type="entry name" value="FtsH_fam"/>
    <property type="match status" value="1"/>
</dbReference>
<comment type="subcellular location">
    <subcellularLocation>
        <location evidence="4">Membrane</location>
    </subcellularLocation>
    <subcellularLocation>
        <location evidence="3">Plastid</location>
        <location evidence="3">Chloroplast</location>
    </subcellularLocation>
</comment>
<evidence type="ECO:0000256" key="8">
    <source>
        <dbReference type="ARBA" id="ARBA00022640"/>
    </source>
</evidence>
<comment type="cofactor">
    <cofactor evidence="1">
        <name>Zn(2+)</name>
        <dbReference type="ChEBI" id="CHEBI:29105"/>
    </cofactor>
</comment>
<dbReference type="PANTHER" id="PTHR23076:SF113">
    <property type="entry name" value="ATP-DEPENDENT ZINC METALLOPROTEASE FTSH 1, CHLOROPLASTIC-RELATED"/>
    <property type="match status" value="1"/>
</dbReference>
<gene>
    <name evidence="23" type="ORF">PVAP13_4KG382203</name>
</gene>
<evidence type="ECO:0000256" key="16">
    <source>
        <dbReference type="ARBA" id="ARBA00022946"/>
    </source>
</evidence>
<feature type="compositionally biased region" description="Pro residues" evidence="21">
    <location>
        <begin position="1"/>
        <end position="10"/>
    </location>
</feature>
<dbReference type="Gene3D" id="1.10.8.60">
    <property type="match status" value="1"/>
</dbReference>
<dbReference type="SUPFAM" id="SSF52540">
    <property type="entry name" value="P-loop containing nucleoside triphosphate hydrolases"/>
    <property type="match status" value="1"/>
</dbReference>
<evidence type="ECO:0000256" key="7">
    <source>
        <dbReference type="ARBA" id="ARBA00022528"/>
    </source>
</evidence>
<keyword evidence="19" id="KW-0472">Membrane</keyword>
<comment type="similarity">
    <text evidence="6">In the N-terminal section; belongs to the AAA ATPase family.</text>
</comment>
<evidence type="ECO:0000313" key="23">
    <source>
        <dbReference type="EMBL" id="KAG2614324.1"/>
    </source>
</evidence>
<dbReference type="Gene3D" id="3.30.720.210">
    <property type="match status" value="1"/>
</dbReference>
<dbReference type="InterPro" id="IPR003959">
    <property type="entry name" value="ATPase_AAA_core"/>
</dbReference>
<dbReference type="FunFam" id="1.20.58.760:FF:000001">
    <property type="entry name" value="ATP-dependent zinc metalloprotease FtsH"/>
    <property type="match status" value="1"/>
</dbReference>
<dbReference type="Pfam" id="PF00004">
    <property type="entry name" value="AAA"/>
    <property type="match status" value="1"/>
</dbReference>
<feature type="compositionally biased region" description="Low complexity" evidence="21">
    <location>
        <begin position="95"/>
        <end position="106"/>
    </location>
</feature>
<dbReference type="InterPro" id="IPR005936">
    <property type="entry name" value="FtsH"/>
</dbReference>
<dbReference type="FunFam" id="1.10.8.60:FF:000001">
    <property type="entry name" value="ATP-dependent zinc metalloprotease FtsH"/>
    <property type="match status" value="1"/>
</dbReference>
<dbReference type="EMBL" id="CM029043">
    <property type="protein sequence ID" value="KAG2614324.1"/>
    <property type="molecule type" value="Genomic_DNA"/>
</dbReference>
<dbReference type="GO" id="GO:0016887">
    <property type="term" value="F:ATP hydrolysis activity"/>
    <property type="evidence" value="ECO:0007669"/>
    <property type="project" value="InterPro"/>
</dbReference>
<keyword evidence="24" id="KW-1185">Reference proteome</keyword>
<dbReference type="GO" id="GO:0046872">
    <property type="term" value="F:metal ion binding"/>
    <property type="evidence" value="ECO:0007669"/>
    <property type="project" value="UniProtKB-KW"/>
</dbReference>
<evidence type="ECO:0000256" key="13">
    <source>
        <dbReference type="ARBA" id="ARBA00022801"/>
    </source>
</evidence>
<keyword evidence="12 20" id="KW-0547">Nucleotide-binding</keyword>
<dbReference type="InterPro" id="IPR000642">
    <property type="entry name" value="Peptidase_M41"/>
</dbReference>
<dbReference type="GO" id="GO:0006508">
    <property type="term" value="P:proteolysis"/>
    <property type="evidence" value="ECO:0007669"/>
    <property type="project" value="UniProtKB-KW"/>
</dbReference>
<evidence type="ECO:0000256" key="10">
    <source>
        <dbReference type="ARBA" id="ARBA00022692"/>
    </source>
</evidence>
<evidence type="ECO:0000256" key="20">
    <source>
        <dbReference type="RuleBase" id="RU003651"/>
    </source>
</evidence>
<dbReference type="GO" id="GO:0004222">
    <property type="term" value="F:metalloendopeptidase activity"/>
    <property type="evidence" value="ECO:0007669"/>
    <property type="project" value="InterPro"/>
</dbReference>
<keyword evidence="15 20" id="KW-0067">ATP-binding</keyword>
<dbReference type="SMART" id="SM00382">
    <property type="entry name" value="AAA"/>
    <property type="match status" value="1"/>
</dbReference>
<feature type="compositionally biased region" description="Pro residues" evidence="21">
    <location>
        <begin position="83"/>
        <end position="94"/>
    </location>
</feature>
<dbReference type="InterPro" id="IPR041569">
    <property type="entry name" value="AAA_lid_3"/>
</dbReference>
<evidence type="ECO:0000256" key="19">
    <source>
        <dbReference type="ARBA" id="ARBA00023136"/>
    </source>
</evidence>
<dbReference type="InterPro" id="IPR027417">
    <property type="entry name" value="P-loop_NTPase"/>
</dbReference>
<evidence type="ECO:0000256" key="3">
    <source>
        <dbReference type="ARBA" id="ARBA00004229"/>
    </source>
</evidence>
<dbReference type="HAMAP" id="MF_01458">
    <property type="entry name" value="FtsH"/>
    <property type="match status" value="1"/>
</dbReference>
<keyword evidence="11" id="KW-0479">Metal-binding</keyword>
<evidence type="ECO:0000259" key="22">
    <source>
        <dbReference type="SMART" id="SM00382"/>
    </source>
</evidence>
<dbReference type="PANTHER" id="PTHR23076">
    <property type="entry name" value="METALLOPROTEASE M41 FTSH"/>
    <property type="match status" value="1"/>
</dbReference>
<dbReference type="FunFam" id="3.40.50.300:FF:000001">
    <property type="entry name" value="ATP-dependent zinc metalloprotease FtsH"/>
    <property type="match status" value="1"/>
</dbReference>
<evidence type="ECO:0000313" key="24">
    <source>
        <dbReference type="Proteomes" id="UP000823388"/>
    </source>
</evidence>
<evidence type="ECO:0000256" key="21">
    <source>
        <dbReference type="SAM" id="MobiDB-lite"/>
    </source>
</evidence>
<evidence type="ECO:0000256" key="2">
    <source>
        <dbReference type="ARBA" id="ARBA00003497"/>
    </source>
</evidence>
<evidence type="ECO:0000256" key="1">
    <source>
        <dbReference type="ARBA" id="ARBA00001947"/>
    </source>
</evidence>
<dbReference type="PROSITE" id="PS00674">
    <property type="entry name" value="AAA"/>
    <property type="match status" value="1"/>
</dbReference>
<dbReference type="SUPFAM" id="SSF140990">
    <property type="entry name" value="FtsH protease domain-like"/>
    <property type="match status" value="1"/>
</dbReference>
<evidence type="ECO:0000256" key="6">
    <source>
        <dbReference type="ARBA" id="ARBA00010550"/>
    </source>
</evidence>
<dbReference type="FunFam" id="3.30.720.210:FF:000003">
    <property type="entry name" value="ATP-dependent zinc metalloprotease FTSH, chloroplastic"/>
    <property type="match status" value="1"/>
</dbReference>
<evidence type="ECO:0000256" key="11">
    <source>
        <dbReference type="ARBA" id="ARBA00022723"/>
    </source>
</evidence>
<proteinExistence type="inferred from homology"/>
<feature type="region of interest" description="Disordered" evidence="21">
    <location>
        <begin position="80"/>
        <end position="113"/>
    </location>
</feature>
<dbReference type="Proteomes" id="UP000823388">
    <property type="component" value="Chromosome 4K"/>
</dbReference>
<comment type="function">
    <text evidence="2">Probable ATP-dependent zinc metallopeptidase.</text>
</comment>
<sequence length="691" mass="73148">MTPFPFPSPPYISSHLPPAPQPSKASSAAMAPPSVSTSHLLITASLPKPKPSSLRPPRLPLAKPLPAALLALAAAPALAADAPAPPPAPSPAPAPELQAEAPTPTANPFANSLLTAPKPSAAADLPEGAQWRYSEFLSAVKRGKVERVRFSKDGGLLQLTAVDGRRATVVVPNDPDLIDILATNGVDISVSEGEAAGPGGFLAFVGNLLFPFIAFAGLFFLFRRAQGGPGAGPGGLGGPMDFGRSKSKFQEVVDFLKNPDKYTALGAKIPKGCLLVGPPGTGKTLLARAVAGEAGVPFFSCAASEFVELFVGVGASRVRDLFEKAKAKAPCIVFIDEIDAVGRQRGAGLGGGNDEREQTINQLLTEMDGFAGNSGVIVLAATNRPDVLDSALLRPGRFDRQVTVDRPDVAGRVKILEVHSRGKALAKDVDFEKIARRTPGFTGADLQNLMNEAAILAARRDLKEISKDEISDALERIIAGPEKKNAVVSEEKKRLVAYHEAGHALVGALMPEYDPVAKISIIPRGQAGGLTFFAPSEERLESGLYSRSYLENQMAVALGGRVAEEVIFGQENVTTGASNDFMQVSRVARQMVERFGFSKKIGQVAIGGPGGNPFLGQQMSSQKDYSMATADVVDDEVRELVERAYSRATQIITTHIDILHKLAQLLIEKETVDGEEFMSLFIDGQAELFVA</sequence>
<keyword evidence="8" id="KW-0934">Plastid</keyword>
<feature type="compositionally biased region" description="Low complexity" evidence="21">
    <location>
        <begin position="22"/>
        <end position="34"/>
    </location>
</feature>
<dbReference type="Pfam" id="PF17862">
    <property type="entry name" value="AAA_lid_3"/>
    <property type="match status" value="1"/>
</dbReference>
<protein>
    <recommendedName>
        <fullName evidence="22">AAA+ ATPase domain-containing protein</fullName>
    </recommendedName>
</protein>
<dbReference type="GO" id="GO:0004176">
    <property type="term" value="F:ATP-dependent peptidase activity"/>
    <property type="evidence" value="ECO:0007669"/>
    <property type="project" value="InterPro"/>
</dbReference>
<dbReference type="Pfam" id="PF01434">
    <property type="entry name" value="Peptidase_M41"/>
    <property type="match status" value="1"/>
</dbReference>
<evidence type="ECO:0000256" key="4">
    <source>
        <dbReference type="ARBA" id="ARBA00004370"/>
    </source>
</evidence>
<dbReference type="InterPro" id="IPR003593">
    <property type="entry name" value="AAA+_ATPase"/>
</dbReference>
<evidence type="ECO:0000256" key="15">
    <source>
        <dbReference type="ARBA" id="ARBA00022840"/>
    </source>
</evidence>
<evidence type="ECO:0000256" key="18">
    <source>
        <dbReference type="ARBA" id="ARBA00023049"/>
    </source>
</evidence>
<keyword evidence="16" id="KW-0809">Transit peptide</keyword>
<dbReference type="AlphaFoldDB" id="A0A8T0U0D2"/>
<keyword evidence="13" id="KW-0378">Hydrolase</keyword>
<dbReference type="Gene3D" id="3.40.50.300">
    <property type="entry name" value="P-loop containing nucleotide triphosphate hydrolases"/>
    <property type="match status" value="1"/>
</dbReference>